<dbReference type="RefSeq" id="XP_042926747.1">
    <property type="nucleotide sequence ID" value="XM_043059113.1"/>
</dbReference>
<feature type="compositionally biased region" description="Acidic residues" evidence="9">
    <location>
        <begin position="580"/>
        <end position="591"/>
    </location>
</feature>
<dbReference type="InterPro" id="IPR017441">
    <property type="entry name" value="Protein_kinase_ATP_BS"/>
</dbReference>
<dbReference type="Gene3D" id="1.10.238.10">
    <property type="entry name" value="EF-hand"/>
    <property type="match status" value="3"/>
</dbReference>
<feature type="compositionally biased region" description="Low complexity" evidence="9">
    <location>
        <begin position="1343"/>
        <end position="1354"/>
    </location>
</feature>
<dbReference type="InterPro" id="IPR000719">
    <property type="entry name" value="Prot_kinase_dom"/>
</dbReference>
<feature type="compositionally biased region" description="Gly residues" evidence="9">
    <location>
        <begin position="1786"/>
        <end position="1800"/>
    </location>
</feature>
<feature type="domain" description="Protein kinase" evidence="10">
    <location>
        <begin position="439"/>
        <end position="720"/>
    </location>
</feature>
<organism evidence="12 13">
    <name type="scientific">Chlamydomonas reinhardtii</name>
    <name type="common">Chlamydomonas smithii</name>
    <dbReference type="NCBI Taxonomy" id="3055"/>
    <lineage>
        <taxon>Eukaryota</taxon>
        <taxon>Viridiplantae</taxon>
        <taxon>Chlorophyta</taxon>
        <taxon>core chlorophytes</taxon>
        <taxon>Chlorophyceae</taxon>
        <taxon>CS clade</taxon>
        <taxon>Chlamydomonadales</taxon>
        <taxon>Chlamydomonadaceae</taxon>
        <taxon>Chlamydomonas</taxon>
    </lineage>
</organism>
<dbReference type="GO" id="GO:0009931">
    <property type="term" value="F:calcium-dependent protein serine/threonine kinase activity"/>
    <property type="evidence" value="ECO:0000318"/>
    <property type="project" value="GO_Central"/>
</dbReference>
<dbReference type="FunFam" id="1.10.510.10:FF:000571">
    <property type="entry name" value="Maternal embryonic leucine zipper kinase"/>
    <property type="match status" value="1"/>
</dbReference>
<dbReference type="Pfam" id="PF00069">
    <property type="entry name" value="Pkinase"/>
    <property type="match status" value="1"/>
</dbReference>
<keyword evidence="13" id="KW-1185">Reference proteome</keyword>
<evidence type="ECO:0000256" key="9">
    <source>
        <dbReference type="SAM" id="MobiDB-lite"/>
    </source>
</evidence>
<dbReference type="EMBL" id="CM008963">
    <property type="protein sequence ID" value="PNW86128.1"/>
    <property type="molecule type" value="Genomic_DNA"/>
</dbReference>
<evidence type="ECO:0000256" key="2">
    <source>
        <dbReference type="ARBA" id="ARBA00022679"/>
    </source>
</evidence>
<gene>
    <name evidence="12" type="ORF">CHLRE_02g074370v5</name>
</gene>
<dbReference type="InParanoid" id="A0A2K3E014"/>
<feature type="domain" description="EF-hand" evidence="11">
    <location>
        <begin position="897"/>
        <end position="932"/>
    </location>
</feature>
<dbReference type="GO" id="GO:0005737">
    <property type="term" value="C:cytoplasm"/>
    <property type="evidence" value="ECO:0000318"/>
    <property type="project" value="GO_Central"/>
</dbReference>
<dbReference type="SUPFAM" id="SSF47473">
    <property type="entry name" value="EF-hand"/>
    <property type="match status" value="1"/>
</dbReference>
<dbReference type="GO" id="GO:0005516">
    <property type="term" value="F:calmodulin binding"/>
    <property type="evidence" value="ECO:0000318"/>
    <property type="project" value="GO_Central"/>
</dbReference>
<dbReference type="PROSITE" id="PS00018">
    <property type="entry name" value="EF_HAND_1"/>
    <property type="match status" value="4"/>
</dbReference>
<evidence type="ECO:0000256" key="6">
    <source>
        <dbReference type="ARBA" id="ARBA00022840"/>
    </source>
</evidence>
<dbReference type="Proteomes" id="UP000006906">
    <property type="component" value="Chromosome 2"/>
</dbReference>
<dbReference type="CDD" id="cd05117">
    <property type="entry name" value="STKc_CAMK"/>
    <property type="match status" value="1"/>
</dbReference>
<protein>
    <recommendedName>
        <fullName evidence="14">Non-specific serine/threonine protein kinase</fullName>
    </recommendedName>
</protein>
<feature type="compositionally biased region" description="Polar residues" evidence="9">
    <location>
        <begin position="1604"/>
        <end position="1616"/>
    </location>
</feature>
<dbReference type="GO" id="GO:0035556">
    <property type="term" value="P:intracellular signal transduction"/>
    <property type="evidence" value="ECO:0000318"/>
    <property type="project" value="GO_Central"/>
</dbReference>
<feature type="compositionally biased region" description="Low complexity" evidence="9">
    <location>
        <begin position="1497"/>
        <end position="1514"/>
    </location>
</feature>
<evidence type="ECO:0000259" key="11">
    <source>
        <dbReference type="PROSITE" id="PS50222"/>
    </source>
</evidence>
<feature type="domain" description="EF-hand" evidence="11">
    <location>
        <begin position="766"/>
        <end position="801"/>
    </location>
</feature>
<feature type="compositionally biased region" description="Acidic residues" evidence="9">
    <location>
        <begin position="967"/>
        <end position="979"/>
    </location>
</feature>
<dbReference type="Gramene" id="PNW86128">
    <property type="protein sequence ID" value="PNW86128"/>
    <property type="gene ID" value="CHLRE_02g074370v5"/>
</dbReference>
<feature type="compositionally biased region" description="Low complexity" evidence="9">
    <location>
        <begin position="1459"/>
        <end position="1482"/>
    </location>
</feature>
<dbReference type="GO" id="GO:0004683">
    <property type="term" value="F:calcium/calmodulin-dependent protein kinase activity"/>
    <property type="evidence" value="ECO:0000318"/>
    <property type="project" value="GO_Central"/>
</dbReference>
<keyword evidence="6 7" id="KW-0067">ATP-binding</keyword>
<keyword evidence="2" id="KW-0808">Transferase</keyword>
<feature type="compositionally biased region" description="Gly residues" evidence="9">
    <location>
        <begin position="1662"/>
        <end position="1681"/>
    </location>
</feature>
<dbReference type="STRING" id="3055.A0A2K3E014"/>
<evidence type="ECO:0000313" key="12">
    <source>
        <dbReference type="EMBL" id="PNW86128.1"/>
    </source>
</evidence>
<accession>A0A2K3E014</accession>
<dbReference type="GeneID" id="5727177"/>
<dbReference type="GO" id="GO:0005524">
    <property type="term" value="F:ATP binding"/>
    <property type="evidence" value="ECO:0007669"/>
    <property type="project" value="UniProtKB-UniRule"/>
</dbReference>
<feature type="domain" description="EF-hand" evidence="11">
    <location>
        <begin position="810"/>
        <end position="845"/>
    </location>
</feature>
<dbReference type="CDD" id="cd00051">
    <property type="entry name" value="EFh"/>
    <property type="match status" value="2"/>
</dbReference>
<evidence type="ECO:0008006" key="14">
    <source>
        <dbReference type="Google" id="ProtNLM"/>
    </source>
</evidence>
<dbReference type="PROSITE" id="PS50011">
    <property type="entry name" value="PROTEIN_KINASE_DOM"/>
    <property type="match status" value="1"/>
</dbReference>
<keyword evidence="3 7" id="KW-0547">Nucleotide-binding</keyword>
<evidence type="ECO:0000256" key="7">
    <source>
        <dbReference type="PROSITE-ProRule" id="PRU10141"/>
    </source>
</evidence>
<dbReference type="GO" id="GO:0005509">
    <property type="term" value="F:calcium ion binding"/>
    <property type="evidence" value="ECO:0007669"/>
    <property type="project" value="InterPro"/>
</dbReference>
<dbReference type="SMART" id="SM00054">
    <property type="entry name" value="EFh"/>
    <property type="match status" value="4"/>
</dbReference>
<keyword evidence="1" id="KW-0723">Serine/threonine-protein kinase</keyword>
<dbReference type="InterPro" id="IPR050205">
    <property type="entry name" value="CDPK_Ser/Thr_kinases"/>
</dbReference>
<feature type="compositionally biased region" description="Gly residues" evidence="9">
    <location>
        <begin position="353"/>
        <end position="367"/>
    </location>
</feature>
<feature type="compositionally biased region" description="Pro residues" evidence="9">
    <location>
        <begin position="292"/>
        <end position="304"/>
    </location>
</feature>
<feature type="compositionally biased region" description="Gly residues" evidence="9">
    <location>
        <begin position="233"/>
        <end position="243"/>
    </location>
</feature>
<dbReference type="PROSITE" id="PS50222">
    <property type="entry name" value="EF_HAND_2"/>
    <property type="match status" value="4"/>
</dbReference>
<dbReference type="InterPro" id="IPR018247">
    <property type="entry name" value="EF_Hand_1_Ca_BS"/>
</dbReference>
<keyword evidence="8" id="KW-0175">Coiled coil</keyword>
<evidence type="ECO:0000256" key="1">
    <source>
        <dbReference type="ARBA" id="ARBA00022527"/>
    </source>
</evidence>
<dbReference type="Pfam" id="PF13499">
    <property type="entry name" value="EF-hand_7"/>
    <property type="match status" value="2"/>
</dbReference>
<feature type="region of interest" description="Disordered" evidence="9">
    <location>
        <begin position="1744"/>
        <end position="1800"/>
    </location>
</feature>
<evidence type="ECO:0000256" key="4">
    <source>
        <dbReference type="ARBA" id="ARBA00022777"/>
    </source>
</evidence>
<dbReference type="Gene3D" id="3.30.200.20">
    <property type="entry name" value="Phosphorylase Kinase, domain 1"/>
    <property type="match status" value="1"/>
</dbReference>
<keyword evidence="5" id="KW-0106">Calcium</keyword>
<feature type="compositionally biased region" description="Low complexity" evidence="9">
    <location>
        <begin position="1442"/>
        <end position="1452"/>
    </location>
</feature>
<feature type="compositionally biased region" description="Low complexity" evidence="9">
    <location>
        <begin position="1281"/>
        <end position="1291"/>
    </location>
</feature>
<feature type="compositionally biased region" description="Low complexity" evidence="9">
    <location>
        <begin position="1535"/>
        <end position="1568"/>
    </location>
</feature>
<feature type="region of interest" description="Disordered" evidence="9">
    <location>
        <begin position="569"/>
        <end position="592"/>
    </location>
</feature>
<dbReference type="InterPro" id="IPR002048">
    <property type="entry name" value="EF_hand_dom"/>
</dbReference>
<feature type="domain" description="EF-hand" evidence="11">
    <location>
        <begin position="933"/>
        <end position="968"/>
    </location>
</feature>
<keyword evidence="4" id="KW-0418">Kinase</keyword>
<feature type="compositionally biased region" description="Low complexity" evidence="9">
    <location>
        <begin position="1125"/>
        <end position="1138"/>
    </location>
</feature>
<feature type="compositionally biased region" description="Low complexity" evidence="9">
    <location>
        <begin position="1701"/>
        <end position="1713"/>
    </location>
</feature>
<dbReference type="OMA" id="ERRMEEC"/>
<feature type="region of interest" description="Disordered" evidence="9">
    <location>
        <begin position="1091"/>
        <end position="1732"/>
    </location>
</feature>
<evidence type="ECO:0000313" key="13">
    <source>
        <dbReference type="Proteomes" id="UP000006906"/>
    </source>
</evidence>
<evidence type="ECO:0000256" key="8">
    <source>
        <dbReference type="SAM" id="Coils"/>
    </source>
</evidence>
<evidence type="ECO:0000259" key="10">
    <source>
        <dbReference type="PROSITE" id="PS50011"/>
    </source>
</evidence>
<dbReference type="PROSITE" id="PS00107">
    <property type="entry name" value="PROTEIN_KINASE_ATP"/>
    <property type="match status" value="1"/>
</dbReference>
<reference evidence="12 13" key="1">
    <citation type="journal article" date="2007" name="Science">
        <title>The Chlamydomonas genome reveals the evolution of key animal and plant functions.</title>
        <authorList>
            <person name="Merchant S.S."/>
            <person name="Prochnik S.E."/>
            <person name="Vallon O."/>
            <person name="Harris E.H."/>
            <person name="Karpowicz S.J."/>
            <person name="Witman G.B."/>
            <person name="Terry A."/>
            <person name="Salamov A."/>
            <person name="Fritz-Laylin L.K."/>
            <person name="Marechal-Drouard L."/>
            <person name="Marshall W.F."/>
            <person name="Qu L.H."/>
            <person name="Nelson D.R."/>
            <person name="Sanderfoot A.A."/>
            <person name="Spalding M.H."/>
            <person name="Kapitonov V.V."/>
            <person name="Ren Q."/>
            <person name="Ferris P."/>
            <person name="Lindquist E."/>
            <person name="Shapiro H."/>
            <person name="Lucas S.M."/>
            <person name="Grimwood J."/>
            <person name="Schmutz J."/>
            <person name="Cardol P."/>
            <person name="Cerutti H."/>
            <person name="Chanfreau G."/>
            <person name="Chen C.L."/>
            <person name="Cognat V."/>
            <person name="Croft M.T."/>
            <person name="Dent R."/>
            <person name="Dutcher S."/>
            <person name="Fernandez E."/>
            <person name="Fukuzawa H."/>
            <person name="Gonzalez-Ballester D."/>
            <person name="Gonzalez-Halphen D."/>
            <person name="Hallmann A."/>
            <person name="Hanikenne M."/>
            <person name="Hippler M."/>
            <person name="Inwood W."/>
            <person name="Jabbari K."/>
            <person name="Kalanon M."/>
            <person name="Kuras R."/>
            <person name="Lefebvre P.A."/>
            <person name="Lemaire S.D."/>
            <person name="Lobanov A.V."/>
            <person name="Lohr M."/>
            <person name="Manuell A."/>
            <person name="Meier I."/>
            <person name="Mets L."/>
            <person name="Mittag M."/>
            <person name="Mittelmeier T."/>
            <person name="Moroney J.V."/>
            <person name="Moseley J."/>
            <person name="Napoli C."/>
            <person name="Nedelcu A.M."/>
            <person name="Niyogi K."/>
            <person name="Novoselov S.V."/>
            <person name="Paulsen I.T."/>
            <person name="Pazour G."/>
            <person name="Purton S."/>
            <person name="Ral J.P."/>
            <person name="Riano-Pachon D.M."/>
            <person name="Riekhof W."/>
            <person name="Rymarquis L."/>
            <person name="Schroda M."/>
            <person name="Stern D."/>
            <person name="Umen J."/>
            <person name="Willows R."/>
            <person name="Wilson N."/>
            <person name="Zimmer S.L."/>
            <person name="Allmer J."/>
            <person name="Balk J."/>
            <person name="Bisova K."/>
            <person name="Chen C.J."/>
            <person name="Elias M."/>
            <person name="Gendler K."/>
            <person name="Hauser C."/>
            <person name="Lamb M.R."/>
            <person name="Ledford H."/>
            <person name="Long J.C."/>
            <person name="Minagawa J."/>
            <person name="Page M.D."/>
            <person name="Pan J."/>
            <person name="Pootakham W."/>
            <person name="Roje S."/>
            <person name="Rose A."/>
            <person name="Stahlberg E."/>
            <person name="Terauchi A.M."/>
            <person name="Yang P."/>
            <person name="Ball S."/>
            <person name="Bowler C."/>
            <person name="Dieckmann C.L."/>
            <person name="Gladyshev V.N."/>
            <person name="Green P."/>
            <person name="Jorgensen R."/>
            <person name="Mayfield S."/>
            <person name="Mueller-Roeber B."/>
            <person name="Rajamani S."/>
            <person name="Sayre R.T."/>
            <person name="Brokstein P."/>
            <person name="Dubchak I."/>
            <person name="Goodstein D."/>
            <person name="Hornick L."/>
            <person name="Huang Y.W."/>
            <person name="Jhaveri J."/>
            <person name="Luo Y."/>
            <person name="Martinez D."/>
            <person name="Ngau W.C."/>
            <person name="Otillar B."/>
            <person name="Poliakov A."/>
            <person name="Porter A."/>
            <person name="Szajkowski L."/>
            <person name="Werner G."/>
            <person name="Zhou K."/>
            <person name="Grigoriev I.V."/>
            <person name="Rokhsar D.S."/>
            <person name="Grossman A.R."/>
        </authorList>
    </citation>
    <scope>NUCLEOTIDE SEQUENCE [LARGE SCALE GENOMIC DNA]</scope>
    <source>
        <strain evidence="13">CC-503</strain>
    </source>
</reference>
<dbReference type="FunFam" id="3.30.200.20:FF:000042">
    <property type="entry name" value="Aurora kinase A"/>
    <property type="match status" value="1"/>
</dbReference>
<dbReference type="Gene3D" id="1.10.510.10">
    <property type="entry name" value="Transferase(Phosphotransferase) domain 1"/>
    <property type="match status" value="1"/>
</dbReference>
<proteinExistence type="predicted"/>
<feature type="compositionally biased region" description="Low complexity" evidence="9">
    <location>
        <begin position="1773"/>
        <end position="1785"/>
    </location>
</feature>
<feature type="compositionally biased region" description="Low complexity" evidence="9">
    <location>
        <begin position="1234"/>
        <end position="1243"/>
    </location>
</feature>
<feature type="binding site" evidence="7">
    <location>
        <position position="468"/>
    </location>
    <ligand>
        <name>ATP</name>
        <dbReference type="ChEBI" id="CHEBI:30616"/>
    </ligand>
</feature>
<dbReference type="PROSITE" id="PS00108">
    <property type="entry name" value="PROTEIN_KINASE_ST"/>
    <property type="match status" value="1"/>
</dbReference>
<dbReference type="InterPro" id="IPR011009">
    <property type="entry name" value="Kinase-like_dom_sf"/>
</dbReference>
<feature type="compositionally biased region" description="Low complexity" evidence="9">
    <location>
        <begin position="244"/>
        <end position="257"/>
    </location>
</feature>
<dbReference type="OrthoDB" id="40902at2759"/>
<dbReference type="KEGG" id="cre:CHLRE_02g074370v5"/>
<feature type="compositionally biased region" description="Low complexity" evidence="9">
    <location>
        <begin position="876"/>
        <end position="886"/>
    </location>
</feature>
<feature type="region of interest" description="Disordered" evidence="9">
    <location>
        <begin position="1"/>
        <end position="380"/>
    </location>
</feature>
<dbReference type="SMART" id="SM00220">
    <property type="entry name" value="S_TKc"/>
    <property type="match status" value="1"/>
</dbReference>
<feature type="coiled-coil region" evidence="8">
    <location>
        <begin position="386"/>
        <end position="415"/>
    </location>
</feature>
<feature type="compositionally biased region" description="Gly residues" evidence="9">
    <location>
        <begin position="311"/>
        <end position="329"/>
    </location>
</feature>
<dbReference type="SUPFAM" id="SSF56112">
    <property type="entry name" value="Protein kinase-like (PK-like)"/>
    <property type="match status" value="1"/>
</dbReference>
<feature type="compositionally biased region" description="Gly residues" evidence="9">
    <location>
        <begin position="1515"/>
        <end position="1530"/>
    </location>
</feature>
<dbReference type="PANTHER" id="PTHR24349">
    <property type="entry name" value="SERINE/THREONINE-PROTEIN KINASE"/>
    <property type="match status" value="1"/>
</dbReference>
<feature type="region of interest" description="Disordered" evidence="9">
    <location>
        <begin position="967"/>
        <end position="1007"/>
    </location>
</feature>
<name>A0A2K3E014_CHLRE</name>
<feature type="compositionally biased region" description="Low complexity" evidence="9">
    <location>
        <begin position="1379"/>
        <end position="1404"/>
    </location>
</feature>
<feature type="compositionally biased region" description="Acidic residues" evidence="9">
    <location>
        <begin position="1159"/>
        <end position="1170"/>
    </location>
</feature>
<dbReference type="InterPro" id="IPR011992">
    <property type="entry name" value="EF-hand-dom_pair"/>
</dbReference>
<feature type="region of interest" description="Disordered" evidence="9">
    <location>
        <begin position="856"/>
        <end position="886"/>
    </location>
</feature>
<evidence type="ECO:0000256" key="3">
    <source>
        <dbReference type="ARBA" id="ARBA00022741"/>
    </source>
</evidence>
<feature type="compositionally biased region" description="Low complexity" evidence="9">
    <location>
        <begin position="1362"/>
        <end position="1371"/>
    </location>
</feature>
<feature type="compositionally biased region" description="Basic and acidic residues" evidence="9">
    <location>
        <begin position="18"/>
        <end position="27"/>
    </location>
</feature>
<sequence>MGGCHSKKTSSAVPPSPHAEKARRPAWLDDANTPDGKVRTASEPGIFRDSAERGGEGALYSPRGGGRRLSVGPGDSPPDSLSKPRGQQQRDSATSHHAPWAGAKGLVPGDDDDGDGRTGVQTFLSGPLLAAGGGSRIPKGLLVPLTARRGQAGGGDGYSRTHELSAAVDGGRGRQRRTTGDYGRSDADDDGDGGSNEESHILAFNAASPARPAPAVQGSGGRRSHVGSDSGATGHGGSGGSGRRGNTAAARGAQAASCDGGVPAPPPQKPQQPHNRHKGRQQGQGVGNDSPSFPPRLGPQPQPPSQQVAGAGAGAGAGGRGRGGAGAGGARRTTADSGLGLGGDMGHSRTGHRGAGAGSQGATGGLGASPPSTHDSNDAAAEAAAIAAALAAAQAAAAEEEAAEERARAEAEAEARVQAELAAGMAWVIRPGPPIESTYQLGRTLGKGSFGVVRAATHIASGSEVAVKTISKNLLRAGDIAALRREVEILHHLKGHPHISELLGVFEEPTQLHLVLEMYKGGDLFDAIISVGRHSERAAADVMRTVLTAIAYCHAMGVAHRDIKPENFMLSEDPHSAHDDSDEGQEADEDEVTARGAVGSRLKLIDFGLSVFCTDSCPLSETVGTSYYVAPEVLAGCYSRAADVWSAGVILHIMLAGYAPFDGRDDDHILRAILKGNLDLKTDPIWQSISREAVSALTAMLEKDPAKRATADQLLAMPWFGRTAAACAAPSAPLPGVVSERMRRFARMNSFKREARRVVAGLMRREEVAGLVAQFRALDVNGDGKLSIQELKEGLAKQELRLGGPTARPLTEREVEQLLARSDLDGDGLLDESEFIGATLPAAAITRKAQHALAASKAAAAPARRKTRAGSASRLPRTASGAARAAAAASRPGSAGGATALLAAAFAHFDTDGSGFITEDELRAALAAHHPAGEGPDIGAIMAQFDIDGDGRIDYDEFLKMMVQADEGEDDEAGGEAEVLDVSSTPLQPDDDGADAEGSREAAAAEAAAEAADRVGGCYVGVRPRSARPGNNRITAADVARLAAAAAGDPRATPQLASVAEAGGAEVAGAEERRGVKSRKVTMAWALGDQVLDMEAEGEGKDTLGRAGAASPQPPASTSTDKRSAAAARGKPANGAVAVASSQPPGAKQGRAGAPMWSDSDDSAEEEVLFAEDGFGGEDRHSRHSRPSGKAARGSASAVPATAARRDTYLMTRPDPGQASGALKPFTPAPMPPAAAVKVVAVAPKPPPSAGHGAADGGPSRPPALQLPSQPSGGPSRARPQQQQQQQQQQQPSHVSGPNAMPHAASPDAAHEALDQPIGGGRAASSSGSGVGYLYASRTSPHGTGAAARSPASPAGGGAGGLAASAFGTAGRMARSSMPSGSAAGGQYASAAAAGAAPAAHSPSYTRAHPPPRYQAHPGGSRHPHDPITTIYGGDSSGGSLPGSPSAASAAAHQRLPGARASAAAAAVFGISSSRGGSSASAPIAKLTAAHPPQPVPVAQAGRGSAAAAAARGHMGSGAGGAHGPAGGTGSQLWTSSSSSASPTAAAAHVGRAGVAGSSAHGARSSGSGARGPGDHHAGAGEGGLAYGGTPDGRAPNSEPIPSLGSNSRTRRQSTGSAWQQQAPAPPQAAASPPSPHPPSGRLQHSPLRPNPLSPRGPLAAGPGGASAGGAAARGGGGGGLVSQLHQLQPHPPLLLEEEMAAPSPHSGGSASSLRPRGRRTSRQESAGGELPVAGASAELWLMNGGAGAAPPGAAAGDTWMVLEDATGGDPGGDTPNGSAGLGARRSGGGQRGPGLGARR</sequence>
<evidence type="ECO:0000256" key="5">
    <source>
        <dbReference type="ARBA" id="ARBA00022837"/>
    </source>
</evidence>
<dbReference type="InterPro" id="IPR008271">
    <property type="entry name" value="Ser/Thr_kinase_AS"/>
</dbReference>
<dbReference type="GO" id="GO:0005634">
    <property type="term" value="C:nucleus"/>
    <property type="evidence" value="ECO:0000318"/>
    <property type="project" value="GO_Central"/>
</dbReference>
<feature type="compositionally biased region" description="Gly residues" evidence="9">
    <location>
        <begin position="1580"/>
        <end position="1591"/>
    </location>
</feature>
<feature type="compositionally biased region" description="Low complexity" evidence="9">
    <location>
        <begin position="1617"/>
        <end position="1632"/>
    </location>
</feature>